<dbReference type="PRINTS" id="PR00035">
    <property type="entry name" value="HTHGNTR"/>
</dbReference>
<evidence type="ECO:0000256" key="1">
    <source>
        <dbReference type="ARBA" id="ARBA00023015"/>
    </source>
</evidence>
<evidence type="ECO:0000256" key="3">
    <source>
        <dbReference type="ARBA" id="ARBA00023163"/>
    </source>
</evidence>
<sequence>MKASDKVYESLRRDIVEWRLSPGTVLAEVEQSDRLGVSRTPVREALARLVADGLAVQQRGRGAIVSEISDTHVEDLFVLRRALECESARLAARSTHGADFALLAQRFETAAQQLRAEAATDGYYQLVSELDEMIDTAANNTYLSGALRTLRVHLQRVRRLAKDNPERLLESAGEHAAIARAIASGKPEVAAAATTVHLHQSFEHIMTHAVATERTP</sequence>
<dbReference type="Pfam" id="PF00392">
    <property type="entry name" value="GntR"/>
    <property type="match status" value="1"/>
</dbReference>
<evidence type="ECO:0000256" key="2">
    <source>
        <dbReference type="ARBA" id="ARBA00023125"/>
    </source>
</evidence>
<dbReference type="SUPFAM" id="SSF48008">
    <property type="entry name" value="GntR ligand-binding domain-like"/>
    <property type="match status" value="1"/>
</dbReference>
<dbReference type="InterPro" id="IPR036390">
    <property type="entry name" value="WH_DNA-bd_sf"/>
</dbReference>
<dbReference type="CDD" id="cd07377">
    <property type="entry name" value="WHTH_GntR"/>
    <property type="match status" value="1"/>
</dbReference>
<proteinExistence type="predicted"/>
<dbReference type="Gene3D" id="1.10.10.10">
    <property type="entry name" value="Winged helix-like DNA-binding domain superfamily/Winged helix DNA-binding domain"/>
    <property type="match status" value="1"/>
</dbReference>
<dbReference type="InterPro" id="IPR008920">
    <property type="entry name" value="TF_FadR/GntR_C"/>
</dbReference>
<keyword evidence="1" id="KW-0805">Transcription regulation</keyword>
<dbReference type="SUPFAM" id="SSF46785">
    <property type="entry name" value="Winged helix' DNA-binding domain"/>
    <property type="match status" value="1"/>
</dbReference>
<keyword evidence="6" id="KW-1185">Reference proteome</keyword>
<dbReference type="RefSeq" id="WP_188686655.1">
    <property type="nucleotide sequence ID" value="NZ_BMKX01000008.1"/>
</dbReference>
<reference evidence="6" key="1">
    <citation type="journal article" date="2019" name="Int. J. Syst. Evol. Microbiol.">
        <title>The Global Catalogue of Microorganisms (GCM) 10K type strain sequencing project: providing services to taxonomists for standard genome sequencing and annotation.</title>
        <authorList>
            <consortium name="The Broad Institute Genomics Platform"/>
            <consortium name="The Broad Institute Genome Sequencing Center for Infectious Disease"/>
            <person name="Wu L."/>
            <person name="Ma J."/>
        </authorList>
    </citation>
    <scope>NUCLEOTIDE SEQUENCE [LARGE SCALE GENOMIC DNA]</scope>
    <source>
        <strain evidence="6">CGMCC 1.3685</strain>
    </source>
</reference>
<keyword evidence="2" id="KW-0238">DNA-binding</keyword>
<accession>A0ABQ2DTB3</accession>
<dbReference type="Gene3D" id="1.20.120.530">
    <property type="entry name" value="GntR ligand-binding domain-like"/>
    <property type="match status" value="1"/>
</dbReference>
<dbReference type="PANTHER" id="PTHR43537">
    <property type="entry name" value="TRANSCRIPTIONAL REGULATOR, GNTR FAMILY"/>
    <property type="match status" value="1"/>
</dbReference>
<dbReference type="GeneID" id="303305322"/>
<dbReference type="PROSITE" id="PS50949">
    <property type="entry name" value="HTH_GNTR"/>
    <property type="match status" value="1"/>
</dbReference>
<dbReference type="InterPro" id="IPR000524">
    <property type="entry name" value="Tscrpt_reg_HTH_GntR"/>
</dbReference>
<evidence type="ECO:0000313" key="6">
    <source>
        <dbReference type="Proteomes" id="UP000606115"/>
    </source>
</evidence>
<dbReference type="EMBL" id="BMKX01000008">
    <property type="protein sequence ID" value="GGJ69108.1"/>
    <property type="molecule type" value="Genomic_DNA"/>
</dbReference>
<name>A0ABQ2DTB3_9MICC</name>
<dbReference type="SMART" id="SM00345">
    <property type="entry name" value="HTH_GNTR"/>
    <property type="match status" value="1"/>
</dbReference>
<feature type="domain" description="HTH gntR-type" evidence="4">
    <location>
        <begin position="1"/>
        <end position="68"/>
    </location>
</feature>
<protein>
    <submittedName>
        <fullName evidence="5">GntR family transcriptional regulator</fullName>
    </submittedName>
</protein>
<organism evidence="5 6">
    <name type="scientific">Glutamicibacter ardleyensis</name>
    <dbReference type="NCBI Taxonomy" id="225894"/>
    <lineage>
        <taxon>Bacteria</taxon>
        <taxon>Bacillati</taxon>
        <taxon>Actinomycetota</taxon>
        <taxon>Actinomycetes</taxon>
        <taxon>Micrococcales</taxon>
        <taxon>Micrococcaceae</taxon>
        <taxon>Glutamicibacter</taxon>
    </lineage>
</organism>
<gene>
    <name evidence="5" type="ORF">GCM10007173_29760</name>
</gene>
<keyword evidence="3" id="KW-0804">Transcription</keyword>
<comment type="caution">
    <text evidence="5">The sequence shown here is derived from an EMBL/GenBank/DDBJ whole genome shotgun (WGS) entry which is preliminary data.</text>
</comment>
<dbReference type="PANTHER" id="PTHR43537:SF51">
    <property type="entry name" value="HTH-TYPE TRANSCRIPTIONAL REGULATOR LGOR-RELATED"/>
    <property type="match status" value="1"/>
</dbReference>
<dbReference type="Proteomes" id="UP000606115">
    <property type="component" value="Unassembled WGS sequence"/>
</dbReference>
<dbReference type="InterPro" id="IPR011711">
    <property type="entry name" value="GntR_C"/>
</dbReference>
<dbReference type="Pfam" id="PF07729">
    <property type="entry name" value="FCD"/>
    <property type="match status" value="1"/>
</dbReference>
<evidence type="ECO:0000259" key="4">
    <source>
        <dbReference type="PROSITE" id="PS50949"/>
    </source>
</evidence>
<dbReference type="InterPro" id="IPR036388">
    <property type="entry name" value="WH-like_DNA-bd_sf"/>
</dbReference>
<evidence type="ECO:0000313" key="5">
    <source>
        <dbReference type="EMBL" id="GGJ69108.1"/>
    </source>
</evidence>
<dbReference type="SMART" id="SM00895">
    <property type="entry name" value="FCD"/>
    <property type="match status" value="1"/>
</dbReference>